<dbReference type="GO" id="GO:0016020">
    <property type="term" value="C:membrane"/>
    <property type="evidence" value="ECO:0007669"/>
    <property type="project" value="UniProtKB-SubCell"/>
</dbReference>
<keyword evidence="7" id="KW-0813">Transport</keyword>
<feature type="lipid moiety-binding region" description="Phosphatidylserine amidated glycine; alternate" evidence="11">
    <location>
        <position position="117"/>
    </location>
</feature>
<dbReference type="AlphaFoldDB" id="A0AAV8SRI3"/>
<evidence type="ECO:0000256" key="10">
    <source>
        <dbReference type="ARBA" id="ARBA00023288"/>
    </source>
</evidence>
<evidence type="ECO:0000256" key="7">
    <source>
        <dbReference type="ARBA" id="ARBA00022927"/>
    </source>
</evidence>
<evidence type="ECO:0000256" key="2">
    <source>
        <dbReference type="ARBA" id="ARBA00004245"/>
    </source>
</evidence>
<evidence type="ECO:0000256" key="3">
    <source>
        <dbReference type="ARBA" id="ARBA00004370"/>
    </source>
</evidence>
<dbReference type="GO" id="GO:0005776">
    <property type="term" value="C:autophagosome"/>
    <property type="evidence" value="ECO:0007669"/>
    <property type="project" value="UniProtKB-ARBA"/>
</dbReference>
<evidence type="ECO:0000256" key="9">
    <source>
        <dbReference type="ARBA" id="ARBA00023212"/>
    </source>
</evidence>
<dbReference type="Pfam" id="PF02991">
    <property type="entry name" value="ATG8"/>
    <property type="match status" value="1"/>
</dbReference>
<evidence type="ECO:0000313" key="14">
    <source>
        <dbReference type="Proteomes" id="UP001159364"/>
    </source>
</evidence>
<comment type="similarity">
    <text evidence="4 12">Belongs to the ATG8 family.</text>
</comment>
<keyword evidence="9" id="KW-0963">Cytoplasm</keyword>
<dbReference type="InterPro" id="IPR004241">
    <property type="entry name" value="Atg8-like"/>
</dbReference>
<keyword evidence="7" id="KW-0653">Protein transport</keyword>
<dbReference type="PANTHER" id="PTHR10969">
    <property type="entry name" value="MICROTUBULE-ASSOCIATED PROTEINS 1A/1B LIGHT CHAIN 3-RELATED"/>
    <property type="match status" value="1"/>
</dbReference>
<dbReference type="EMBL" id="JAIWQS010000009">
    <property type="protein sequence ID" value="KAJ8754673.1"/>
    <property type="molecule type" value="Genomic_DNA"/>
</dbReference>
<accession>A0AAV8SRI3</accession>
<keyword evidence="10 11" id="KW-0449">Lipoprotein</keyword>
<comment type="function">
    <text evidence="1">Ubiquitin-like modifier involved in autophagosomes formation. May mediate the delivery of the autophagosomes to the vacuole via the microtubule cytoskeleton.</text>
</comment>
<evidence type="ECO:0000256" key="11">
    <source>
        <dbReference type="PIRSR" id="PIRSR604241-50"/>
    </source>
</evidence>
<protein>
    <recommendedName>
        <fullName evidence="12">Autophagy-related protein</fullName>
    </recommendedName>
</protein>
<sequence>MGKKSFKLEHPFEKRQAEFARITRTYPGKIPIIVEKAAKSDVPDIDKQRFLVLGQMTVGQLVFLIRKKIMLSAEKAIFIFINDILPPTSSIMAALYQEHKDEDGFLYVTYSGENTFGESSV</sequence>
<dbReference type="GO" id="GO:0015031">
    <property type="term" value="P:protein transport"/>
    <property type="evidence" value="ECO:0007669"/>
    <property type="project" value="UniProtKB-KW"/>
</dbReference>
<proteinExistence type="inferred from homology"/>
<keyword evidence="8" id="KW-0472">Membrane</keyword>
<evidence type="ECO:0000256" key="12">
    <source>
        <dbReference type="RuleBase" id="RU004384"/>
    </source>
</evidence>
<gene>
    <name evidence="13" type="ORF">K2173_010764</name>
</gene>
<keyword evidence="12" id="KW-0072">Autophagy</keyword>
<keyword evidence="14" id="KW-1185">Reference proteome</keyword>
<dbReference type="GO" id="GO:0005874">
    <property type="term" value="C:microtubule"/>
    <property type="evidence" value="ECO:0007669"/>
    <property type="project" value="UniProtKB-KW"/>
</dbReference>
<organism evidence="13 14">
    <name type="scientific">Erythroxylum novogranatense</name>
    <dbReference type="NCBI Taxonomy" id="1862640"/>
    <lineage>
        <taxon>Eukaryota</taxon>
        <taxon>Viridiplantae</taxon>
        <taxon>Streptophyta</taxon>
        <taxon>Embryophyta</taxon>
        <taxon>Tracheophyta</taxon>
        <taxon>Spermatophyta</taxon>
        <taxon>Magnoliopsida</taxon>
        <taxon>eudicotyledons</taxon>
        <taxon>Gunneridae</taxon>
        <taxon>Pentapetalae</taxon>
        <taxon>rosids</taxon>
        <taxon>fabids</taxon>
        <taxon>Malpighiales</taxon>
        <taxon>Erythroxylaceae</taxon>
        <taxon>Erythroxylum</taxon>
    </lineage>
</organism>
<evidence type="ECO:0000256" key="4">
    <source>
        <dbReference type="ARBA" id="ARBA00007293"/>
    </source>
</evidence>
<dbReference type="GO" id="GO:0006914">
    <property type="term" value="P:autophagy"/>
    <property type="evidence" value="ECO:0007669"/>
    <property type="project" value="UniProtKB-KW"/>
</dbReference>
<keyword evidence="6" id="KW-0833">Ubl conjugation pathway</keyword>
<dbReference type="InterPro" id="IPR029071">
    <property type="entry name" value="Ubiquitin-like_domsf"/>
</dbReference>
<dbReference type="Gene3D" id="3.10.20.90">
    <property type="entry name" value="Phosphatidylinositol 3-kinase Catalytic Subunit, Chain A, domain 1"/>
    <property type="match status" value="1"/>
</dbReference>
<evidence type="ECO:0000256" key="1">
    <source>
        <dbReference type="ARBA" id="ARBA00003307"/>
    </source>
</evidence>
<evidence type="ECO:0000256" key="5">
    <source>
        <dbReference type="ARBA" id="ARBA00022701"/>
    </source>
</evidence>
<dbReference type="Proteomes" id="UP001159364">
    <property type="component" value="Linkage Group LG09"/>
</dbReference>
<evidence type="ECO:0000313" key="13">
    <source>
        <dbReference type="EMBL" id="KAJ8754673.1"/>
    </source>
</evidence>
<comment type="caution">
    <text evidence="13">The sequence shown here is derived from an EMBL/GenBank/DDBJ whole genome shotgun (WGS) entry which is preliminary data.</text>
</comment>
<keyword evidence="9" id="KW-0206">Cytoskeleton</keyword>
<comment type="subcellular location">
    <subcellularLocation>
        <location evidence="2">Cytoplasm</location>
        <location evidence="2">Cytoskeleton</location>
    </subcellularLocation>
    <subcellularLocation>
        <location evidence="3">Membrane</location>
    </subcellularLocation>
</comment>
<evidence type="ECO:0000256" key="6">
    <source>
        <dbReference type="ARBA" id="ARBA00022786"/>
    </source>
</evidence>
<dbReference type="SUPFAM" id="SSF54236">
    <property type="entry name" value="Ubiquitin-like"/>
    <property type="match status" value="1"/>
</dbReference>
<keyword evidence="5" id="KW-0493">Microtubule</keyword>
<name>A0AAV8SRI3_9ROSI</name>
<evidence type="ECO:0000256" key="8">
    <source>
        <dbReference type="ARBA" id="ARBA00023136"/>
    </source>
</evidence>
<reference evidence="13 14" key="1">
    <citation type="submission" date="2021-09" db="EMBL/GenBank/DDBJ databases">
        <title>Genomic insights and catalytic innovation underlie evolution of tropane alkaloids biosynthesis.</title>
        <authorList>
            <person name="Wang Y.-J."/>
            <person name="Tian T."/>
            <person name="Huang J.-P."/>
            <person name="Huang S.-X."/>
        </authorList>
    </citation>
    <scope>NUCLEOTIDE SEQUENCE [LARGE SCALE GENOMIC DNA]</scope>
    <source>
        <strain evidence="13">KIB-2018</strain>
        <tissue evidence="13">Leaf</tissue>
    </source>
</reference>